<reference evidence="2 3" key="1">
    <citation type="submission" date="2020-07" db="EMBL/GenBank/DDBJ databases">
        <title>Sequencing the genomes of 1000 actinobacteria strains.</title>
        <authorList>
            <person name="Klenk H.-P."/>
        </authorList>
    </citation>
    <scope>NUCLEOTIDE SEQUENCE [LARGE SCALE GENOMIC DNA]</scope>
    <source>
        <strain evidence="2 3">DSM 104006</strain>
    </source>
</reference>
<evidence type="ECO:0000313" key="3">
    <source>
        <dbReference type="Proteomes" id="UP000549616"/>
    </source>
</evidence>
<evidence type="ECO:0000313" key="2">
    <source>
        <dbReference type="EMBL" id="NYI87023.1"/>
    </source>
</evidence>
<feature type="transmembrane region" description="Helical" evidence="1">
    <location>
        <begin position="729"/>
        <end position="750"/>
    </location>
</feature>
<evidence type="ECO:0008006" key="4">
    <source>
        <dbReference type="Google" id="ProtNLM"/>
    </source>
</evidence>
<keyword evidence="1" id="KW-0812">Transmembrane</keyword>
<proteinExistence type="predicted"/>
<sequence length="753" mass="81007">MIRIGLGEGVRVLRDDELTGLERDLVQFVDDRDQVMIGGKTGDPAADDPSTGGTWGAERQVRAELLAELLTGTRPVKRAWSILLSGVRITGTLDLAAATITRQLHLVECHVDEPIMLSDARAQSVTLALCHLNGLVAQRARFDGSLNLRQVRTDGATIDLLGARIDGQLLLSGARLRNPRGTVLRANGVTATQGIFCNTDVLDGDEPRQFTAEGVVDVSTVTCGWDLDFSGSRLSAPRDYALMAENASLKGNLRLNNAEFDGGISLLDTKIDGSLLIPGTRITYFGWWALYAPRLVVGQDVTSRGGTLVVKGGTDLTDARVDGTMDLNGARLNRRDGLALTARNLLVGRSLFCANGFHSTGTVDLTGTRVGGSVDVGGARFTNPGGTALNANRLTVPGELHCDKSWFRGQVLMRNTQTATVDFSGARLLNPGGSALSADTLRVERCLFGKDRFTVRGEVVLTGSTIQEIQLSGARLSNPEGTALMARGMRVDHDFKADDVILRGAVKLRDSQLGVLDLTGAELAGSPAALSLDRARIGRLTLRPKRAPDGWVDLTGAGVDVLDDEPRSWPRRQVLDGFTYRGLGNNRVPVAERLGWLERGDPGFTPGTYDQLATCYRESGRLEDARRVAYAKQRRRRRELHWPGKVWNALLQVTVGYGYRPWLAGVWLGALLAVGAVVFGLAYPGGFVAKGADVPRFNAFAYALDVVLPVDLGQQTGWFPQGVAVTTSWVLLVGGWILAAALIAGVTNALKRD</sequence>
<feature type="transmembrane region" description="Helical" evidence="1">
    <location>
        <begin position="662"/>
        <end position="683"/>
    </location>
</feature>
<gene>
    <name evidence="2" type="ORF">HNR02_000346</name>
</gene>
<evidence type="ECO:0000256" key="1">
    <source>
        <dbReference type="SAM" id="Phobius"/>
    </source>
</evidence>
<dbReference type="AlphaFoldDB" id="A0A853AWC9"/>
<protein>
    <recommendedName>
        <fullName evidence="4">Oxidoreductase</fullName>
    </recommendedName>
</protein>
<dbReference type="Proteomes" id="UP000549616">
    <property type="component" value="Unassembled WGS sequence"/>
</dbReference>
<name>A0A853AWC9_9PSEU</name>
<comment type="caution">
    <text evidence="2">The sequence shown here is derived from an EMBL/GenBank/DDBJ whole genome shotgun (WGS) entry which is preliminary data.</text>
</comment>
<keyword evidence="3" id="KW-1185">Reference proteome</keyword>
<accession>A0A853AWC9</accession>
<dbReference type="EMBL" id="JACCFK010000001">
    <property type="protein sequence ID" value="NYI87023.1"/>
    <property type="molecule type" value="Genomic_DNA"/>
</dbReference>
<organism evidence="2 3">
    <name type="scientific">Amycolatopsis endophytica</name>
    <dbReference type="NCBI Taxonomy" id="860233"/>
    <lineage>
        <taxon>Bacteria</taxon>
        <taxon>Bacillati</taxon>
        <taxon>Actinomycetota</taxon>
        <taxon>Actinomycetes</taxon>
        <taxon>Pseudonocardiales</taxon>
        <taxon>Pseudonocardiaceae</taxon>
        <taxon>Amycolatopsis</taxon>
    </lineage>
</organism>
<keyword evidence="1" id="KW-0472">Membrane</keyword>
<dbReference type="RefSeq" id="WP_179771477.1">
    <property type="nucleotide sequence ID" value="NZ_JACCFK010000001.1"/>
</dbReference>
<keyword evidence="1" id="KW-1133">Transmembrane helix</keyword>